<dbReference type="InterPro" id="IPR011335">
    <property type="entry name" value="Restrct_endonuc-II-like"/>
</dbReference>
<evidence type="ECO:0000313" key="3">
    <source>
        <dbReference type="EMBL" id="TCO14748.1"/>
    </source>
</evidence>
<keyword evidence="3" id="KW-0255">Endonuclease</keyword>
<dbReference type="RefSeq" id="WP_132004445.1">
    <property type="nucleotide sequence ID" value="NZ_JBHUNN010000002.1"/>
</dbReference>
<reference evidence="3 4" key="1">
    <citation type="submission" date="2019-03" db="EMBL/GenBank/DDBJ databases">
        <title>Genomic Encyclopedia of Type Strains, Phase IV (KMG-IV): sequencing the most valuable type-strain genomes for metagenomic binning, comparative biology and taxonomic classification.</title>
        <authorList>
            <person name="Goeker M."/>
        </authorList>
    </citation>
    <scope>NUCLEOTIDE SEQUENCE [LARGE SCALE GENOMIC DNA]</scope>
    <source>
        <strain evidence="3 4">DSM 22958</strain>
    </source>
</reference>
<dbReference type="HAMAP" id="MF_00048">
    <property type="entry name" value="UPF0102"/>
    <property type="match status" value="1"/>
</dbReference>
<evidence type="ECO:0000256" key="2">
    <source>
        <dbReference type="HAMAP-Rule" id="MF_00048"/>
    </source>
</evidence>
<dbReference type="GO" id="GO:0004519">
    <property type="term" value="F:endonuclease activity"/>
    <property type="evidence" value="ECO:0007669"/>
    <property type="project" value="UniProtKB-KW"/>
</dbReference>
<keyword evidence="3" id="KW-0378">Hydrolase</keyword>
<dbReference type="AlphaFoldDB" id="A0A4R2GV87"/>
<dbReference type="PANTHER" id="PTHR34039">
    <property type="entry name" value="UPF0102 PROTEIN YRAN"/>
    <property type="match status" value="1"/>
</dbReference>
<protein>
    <recommendedName>
        <fullName evidence="2">UPF0102 protein EV666_103256</fullName>
    </recommendedName>
</protein>
<organism evidence="3 4">
    <name type="scientific">Camelimonas lactis</name>
    <dbReference type="NCBI Taxonomy" id="659006"/>
    <lineage>
        <taxon>Bacteria</taxon>
        <taxon>Pseudomonadati</taxon>
        <taxon>Pseudomonadota</taxon>
        <taxon>Alphaproteobacteria</taxon>
        <taxon>Hyphomicrobiales</taxon>
        <taxon>Chelatococcaceae</taxon>
        <taxon>Camelimonas</taxon>
    </lineage>
</organism>
<dbReference type="PANTHER" id="PTHR34039:SF1">
    <property type="entry name" value="UPF0102 PROTEIN YRAN"/>
    <property type="match status" value="1"/>
</dbReference>
<dbReference type="Gene3D" id="3.40.1350.10">
    <property type="match status" value="1"/>
</dbReference>
<dbReference type="InterPro" id="IPR003509">
    <property type="entry name" value="UPF0102_YraN-like"/>
</dbReference>
<sequence>MHGRQRPEHNRHLASGARGNRAETMAAWLLRLKGYRILARRFRAGAGEIDLIAARGDVIAFVEVKARRRRDDAAIAITADKQRRIASAARIWLARHPACADRILRLDAVFIGELSWGGLRDASAWPQHLSDIAPLAL</sequence>
<gene>
    <name evidence="3" type="ORF">EV666_103256</name>
</gene>
<dbReference type="GO" id="GO:0003676">
    <property type="term" value="F:nucleic acid binding"/>
    <property type="evidence" value="ECO:0007669"/>
    <property type="project" value="InterPro"/>
</dbReference>
<dbReference type="NCBIfam" id="NF009151">
    <property type="entry name" value="PRK12497.1-5"/>
    <property type="match status" value="1"/>
</dbReference>
<dbReference type="EMBL" id="SLWL01000003">
    <property type="protein sequence ID" value="TCO14748.1"/>
    <property type="molecule type" value="Genomic_DNA"/>
</dbReference>
<dbReference type="Pfam" id="PF02021">
    <property type="entry name" value="UPF0102"/>
    <property type="match status" value="1"/>
</dbReference>
<keyword evidence="3" id="KW-0540">Nuclease</keyword>
<name>A0A4R2GV87_9HYPH</name>
<proteinExistence type="inferred from homology"/>
<dbReference type="Proteomes" id="UP000294881">
    <property type="component" value="Unassembled WGS sequence"/>
</dbReference>
<accession>A0A4R2GV87</accession>
<evidence type="ECO:0000313" key="4">
    <source>
        <dbReference type="Proteomes" id="UP000294881"/>
    </source>
</evidence>
<dbReference type="OrthoDB" id="9812968at2"/>
<keyword evidence="4" id="KW-1185">Reference proteome</keyword>
<comment type="similarity">
    <text evidence="1 2">Belongs to the UPF0102 family.</text>
</comment>
<dbReference type="SUPFAM" id="SSF52980">
    <property type="entry name" value="Restriction endonuclease-like"/>
    <property type="match status" value="1"/>
</dbReference>
<comment type="caution">
    <text evidence="3">The sequence shown here is derived from an EMBL/GenBank/DDBJ whole genome shotgun (WGS) entry which is preliminary data.</text>
</comment>
<dbReference type="InterPro" id="IPR011856">
    <property type="entry name" value="tRNA_endonuc-like_dom_sf"/>
</dbReference>
<evidence type="ECO:0000256" key="1">
    <source>
        <dbReference type="ARBA" id="ARBA00006738"/>
    </source>
</evidence>